<dbReference type="Pfam" id="PF00004">
    <property type="entry name" value="AAA"/>
    <property type="match status" value="1"/>
</dbReference>
<evidence type="ECO:0000313" key="10">
    <source>
        <dbReference type="Proteomes" id="UP001165122"/>
    </source>
</evidence>
<dbReference type="Gene3D" id="1.10.8.60">
    <property type="match status" value="1"/>
</dbReference>
<dbReference type="GO" id="GO:0016887">
    <property type="term" value="F:ATP hydrolysis activity"/>
    <property type="evidence" value="ECO:0007669"/>
    <property type="project" value="InterPro"/>
</dbReference>
<dbReference type="AlphaFoldDB" id="A0A9W6ZGK8"/>
<dbReference type="GO" id="GO:0005524">
    <property type="term" value="F:ATP binding"/>
    <property type="evidence" value="ECO:0007669"/>
    <property type="project" value="UniProtKB-KW"/>
</dbReference>
<feature type="domain" description="AAA+ ATPase" evidence="8">
    <location>
        <begin position="246"/>
        <end position="408"/>
    </location>
</feature>
<evidence type="ECO:0000256" key="1">
    <source>
        <dbReference type="ARBA" id="ARBA00004173"/>
    </source>
</evidence>
<organism evidence="9 10">
    <name type="scientific">Triparma laevis f. longispina</name>
    <dbReference type="NCBI Taxonomy" id="1714387"/>
    <lineage>
        <taxon>Eukaryota</taxon>
        <taxon>Sar</taxon>
        <taxon>Stramenopiles</taxon>
        <taxon>Ochrophyta</taxon>
        <taxon>Bolidophyceae</taxon>
        <taxon>Parmales</taxon>
        <taxon>Triparmaceae</taxon>
        <taxon>Triparma</taxon>
    </lineage>
</organism>
<keyword evidence="3 5" id="KW-0067">ATP-binding</keyword>
<dbReference type="InterPro" id="IPR051701">
    <property type="entry name" value="Mito_OM_Translocase_MSP1"/>
</dbReference>
<dbReference type="OrthoDB" id="198091at2759"/>
<proteinExistence type="inferred from homology"/>
<evidence type="ECO:0000256" key="4">
    <source>
        <dbReference type="ARBA" id="ARBA00023128"/>
    </source>
</evidence>
<keyword evidence="10" id="KW-1185">Reference proteome</keyword>
<feature type="region of interest" description="Disordered" evidence="6">
    <location>
        <begin position="526"/>
        <end position="591"/>
    </location>
</feature>
<evidence type="ECO:0000313" key="9">
    <source>
        <dbReference type="EMBL" id="GMH49675.1"/>
    </source>
</evidence>
<evidence type="ECO:0000256" key="7">
    <source>
        <dbReference type="SAM" id="SignalP"/>
    </source>
</evidence>
<comment type="subcellular location">
    <subcellularLocation>
        <location evidence="1">Mitochondrion</location>
    </subcellularLocation>
</comment>
<evidence type="ECO:0000259" key="8">
    <source>
        <dbReference type="SMART" id="SM00382"/>
    </source>
</evidence>
<comment type="similarity">
    <text evidence="5">Belongs to the AAA ATPase family.</text>
</comment>
<dbReference type="Gene3D" id="3.40.50.300">
    <property type="entry name" value="P-loop containing nucleotide triphosphate hydrolases"/>
    <property type="match status" value="1"/>
</dbReference>
<dbReference type="PANTHER" id="PTHR45644">
    <property type="entry name" value="AAA ATPASE, PUTATIVE (AFU_ORTHOLOGUE AFUA_2G12920)-RELATED-RELATED"/>
    <property type="match status" value="1"/>
</dbReference>
<dbReference type="InterPro" id="IPR027417">
    <property type="entry name" value="P-loop_NTPase"/>
</dbReference>
<evidence type="ECO:0000256" key="3">
    <source>
        <dbReference type="ARBA" id="ARBA00022840"/>
    </source>
</evidence>
<feature type="compositionally biased region" description="Acidic residues" evidence="6">
    <location>
        <begin position="548"/>
        <end position="591"/>
    </location>
</feature>
<accession>A0A9W6ZGK8</accession>
<keyword evidence="4" id="KW-0496">Mitochondrion</keyword>
<evidence type="ECO:0000256" key="2">
    <source>
        <dbReference type="ARBA" id="ARBA00022741"/>
    </source>
</evidence>
<dbReference type="InterPro" id="IPR003593">
    <property type="entry name" value="AAA+_ATPase"/>
</dbReference>
<dbReference type="EMBL" id="BRXW01000388">
    <property type="protein sequence ID" value="GMH49675.1"/>
    <property type="molecule type" value="Genomic_DNA"/>
</dbReference>
<protein>
    <recommendedName>
        <fullName evidence="8">AAA+ ATPase domain-containing protein</fullName>
    </recommendedName>
</protein>
<sequence>MTPIRMILAAIIMPSMLLHIAHGAPNWLSNLRQMTSKSPPSTTSSAEDFSFDDEVFPKALSPETNTNGLSSNPNLPKFLHRAPELAMGAISGWFLMSFVKELRMLLKELGSSGLTNSVQPKLDPAKGNWLAPASAEIEALIARMTPVYQQLYSPDQKKLEAASKAAASAMNASPPTLAQKTQAAFRMVLSSLTAQELQMLSSILPSVPKQPPNVGGHEKLKRTLLSALTPKRLGTQSYHRSDLLTQPSGVLLYGPSGTGKTHISNWARWECWQRGVPFLCVGPGSFYSKFVGETSQRVKTFFTLCSKLNTFNEVYQSLFSEQTPHQGYRKCVIFVDEVDGLFRDRNGGQGGEGSEVYRDFKTEFMQMWDGVEEGGIVVIGASNRPYDIDEAFQRRMPRSFLIGLPNYGHRLKILESITAGIPCHAHALRPLAKRTDGFSASDLKEVTRIAAHRWVEGGERRGGIGVTDFEAAVEGYQPTGKNARGFKNNEIRAWEEREGCVGGGGGVGGEEEGEGDGGFVSGVTNAFNSVFGGGEDRRGNFEGWDSGHDEEEVGKEEDDNDNEEEDDDSEEDSEEDLDLEEDDSDDSIDNF</sequence>
<dbReference type="GO" id="GO:0005741">
    <property type="term" value="C:mitochondrial outer membrane"/>
    <property type="evidence" value="ECO:0007669"/>
    <property type="project" value="TreeGrafter"/>
</dbReference>
<name>A0A9W6ZGK8_9STRA</name>
<feature type="chain" id="PRO_5040943233" description="AAA+ ATPase domain-containing protein" evidence="7">
    <location>
        <begin position="24"/>
        <end position="591"/>
    </location>
</feature>
<comment type="caution">
    <text evidence="9">The sequence shown here is derived from an EMBL/GenBank/DDBJ whole genome shotgun (WGS) entry which is preliminary data.</text>
</comment>
<evidence type="ECO:0000256" key="6">
    <source>
        <dbReference type="SAM" id="MobiDB-lite"/>
    </source>
</evidence>
<dbReference type="Proteomes" id="UP001165122">
    <property type="component" value="Unassembled WGS sequence"/>
</dbReference>
<reference evidence="10" key="1">
    <citation type="journal article" date="2023" name="Commun. Biol.">
        <title>Genome analysis of Parmales, the sister group of diatoms, reveals the evolutionary specialization of diatoms from phago-mixotrophs to photoautotrophs.</title>
        <authorList>
            <person name="Ban H."/>
            <person name="Sato S."/>
            <person name="Yoshikawa S."/>
            <person name="Yamada K."/>
            <person name="Nakamura Y."/>
            <person name="Ichinomiya M."/>
            <person name="Sato N."/>
            <person name="Blanc-Mathieu R."/>
            <person name="Endo H."/>
            <person name="Kuwata A."/>
            <person name="Ogata H."/>
        </authorList>
    </citation>
    <scope>NUCLEOTIDE SEQUENCE [LARGE SCALE GENOMIC DNA]</scope>
    <source>
        <strain evidence="10">NIES 3700</strain>
    </source>
</reference>
<dbReference type="SMART" id="SM00382">
    <property type="entry name" value="AAA"/>
    <property type="match status" value="1"/>
</dbReference>
<gene>
    <name evidence="9" type="ORF">TrLO_g5850</name>
</gene>
<dbReference type="InterPro" id="IPR003960">
    <property type="entry name" value="ATPase_AAA_CS"/>
</dbReference>
<feature type="signal peptide" evidence="7">
    <location>
        <begin position="1"/>
        <end position="23"/>
    </location>
</feature>
<keyword evidence="2 5" id="KW-0547">Nucleotide-binding</keyword>
<keyword evidence="7" id="KW-0732">Signal</keyword>
<dbReference type="PROSITE" id="PS00674">
    <property type="entry name" value="AAA"/>
    <property type="match status" value="1"/>
</dbReference>
<dbReference type="InterPro" id="IPR003959">
    <property type="entry name" value="ATPase_AAA_core"/>
</dbReference>
<evidence type="ECO:0000256" key="5">
    <source>
        <dbReference type="RuleBase" id="RU003651"/>
    </source>
</evidence>
<dbReference type="SUPFAM" id="SSF52540">
    <property type="entry name" value="P-loop containing nucleoside triphosphate hydrolases"/>
    <property type="match status" value="1"/>
</dbReference>